<accession>A0ABW1M9R1</accession>
<dbReference type="EMBL" id="JBHSPT010000095">
    <property type="protein sequence ID" value="MFC6059802.1"/>
    <property type="molecule type" value="Genomic_DNA"/>
</dbReference>
<evidence type="ECO:0000313" key="2">
    <source>
        <dbReference type="Proteomes" id="UP001596242"/>
    </source>
</evidence>
<dbReference type="RefSeq" id="WP_386404734.1">
    <property type="nucleotide sequence ID" value="NZ_JBHSPT010000095.1"/>
</dbReference>
<evidence type="ECO:0000313" key="1">
    <source>
        <dbReference type="EMBL" id="MFC6059802.1"/>
    </source>
</evidence>
<reference evidence="2" key="1">
    <citation type="journal article" date="2019" name="Int. J. Syst. Evol. Microbiol.">
        <title>The Global Catalogue of Microorganisms (GCM) 10K type strain sequencing project: providing services to taxonomists for standard genome sequencing and annotation.</title>
        <authorList>
            <consortium name="The Broad Institute Genomics Platform"/>
            <consortium name="The Broad Institute Genome Sequencing Center for Infectious Disease"/>
            <person name="Wu L."/>
            <person name="Ma J."/>
        </authorList>
    </citation>
    <scope>NUCLEOTIDE SEQUENCE [LARGE SCALE GENOMIC DNA]</scope>
    <source>
        <strain evidence="2">JCM 12763</strain>
    </source>
</reference>
<sequence>MNRWSFQEEAQRLSARADMSDAPPLLASFVVEVVGDVGAYARRVRSALAAGVHLAIRGEFESDELPESNVPGWFSPVREGEGGGLAETSESIEGRRRYVEHRGEEPWELQDWLWSFEPGTRQWLWWDLTAAGGDVVQIWLYSRSEPVFQCEDVRWLAYSAGARAVVGPILLPLQVWKGQKSLGI</sequence>
<organism evidence="1 2">
    <name type="scientific">Streptomyces pratens</name>
    <dbReference type="NCBI Taxonomy" id="887456"/>
    <lineage>
        <taxon>Bacteria</taxon>
        <taxon>Bacillati</taxon>
        <taxon>Actinomycetota</taxon>
        <taxon>Actinomycetes</taxon>
        <taxon>Kitasatosporales</taxon>
        <taxon>Streptomycetaceae</taxon>
        <taxon>Streptomyces</taxon>
    </lineage>
</organism>
<dbReference type="Proteomes" id="UP001596242">
    <property type="component" value="Unassembled WGS sequence"/>
</dbReference>
<gene>
    <name evidence="1" type="ORF">ACFP50_31680</name>
</gene>
<protein>
    <submittedName>
        <fullName evidence="1">Uncharacterized protein</fullName>
    </submittedName>
</protein>
<proteinExistence type="predicted"/>
<comment type="caution">
    <text evidence="1">The sequence shown here is derived from an EMBL/GenBank/DDBJ whole genome shotgun (WGS) entry which is preliminary data.</text>
</comment>
<keyword evidence="2" id="KW-1185">Reference proteome</keyword>
<name>A0ABW1M9R1_9ACTN</name>